<keyword evidence="1" id="KW-0675">Receptor</keyword>
<name>A0ABT9NCW3_9ACTO</name>
<reference evidence="1 2" key="1">
    <citation type="submission" date="2023-07" db="EMBL/GenBank/DDBJ databases">
        <title>Sequencing the genomes of 1000 actinobacteria strains.</title>
        <authorList>
            <person name="Klenk H.-P."/>
        </authorList>
    </citation>
    <scope>NUCLEOTIDE SEQUENCE [LARGE SCALE GENOMIC DNA]</scope>
    <source>
        <strain evidence="1 2">DSM 102162</strain>
    </source>
</reference>
<accession>A0ABT9NCW3</accession>
<dbReference type="RefSeq" id="WP_278058672.1">
    <property type="nucleotide sequence ID" value="NZ_CP121247.1"/>
</dbReference>
<dbReference type="EMBL" id="JAUSQW010000001">
    <property type="protein sequence ID" value="MDP9801036.1"/>
    <property type="molecule type" value="Genomic_DNA"/>
</dbReference>
<organism evidence="1 2">
    <name type="scientific">Arcanobacterium wilhelmae</name>
    <dbReference type="NCBI Taxonomy" id="1803177"/>
    <lineage>
        <taxon>Bacteria</taxon>
        <taxon>Bacillati</taxon>
        <taxon>Actinomycetota</taxon>
        <taxon>Actinomycetes</taxon>
        <taxon>Actinomycetales</taxon>
        <taxon>Actinomycetaceae</taxon>
        <taxon>Arcanobacterium</taxon>
    </lineage>
</organism>
<evidence type="ECO:0000313" key="1">
    <source>
        <dbReference type="EMBL" id="MDP9801036.1"/>
    </source>
</evidence>
<protein>
    <submittedName>
        <fullName evidence="1">Aerotaxis receptor</fullName>
    </submittedName>
</protein>
<gene>
    <name evidence="1" type="ORF">J2S49_001112</name>
</gene>
<keyword evidence="2" id="KW-1185">Reference proteome</keyword>
<dbReference type="Proteomes" id="UP001235966">
    <property type="component" value="Unassembled WGS sequence"/>
</dbReference>
<proteinExistence type="predicted"/>
<dbReference type="InterPro" id="IPR035965">
    <property type="entry name" value="PAS-like_dom_sf"/>
</dbReference>
<dbReference type="Gene3D" id="3.30.450.20">
    <property type="entry name" value="PAS domain"/>
    <property type="match status" value="1"/>
</dbReference>
<sequence length="468" mass="51527">MKVEPTGAQHEVAPHELFFSTTDAKGVIKLSNEVFTRLSRYGHEQLTGAPHNIIRHPAMPGAAFKVMWDTLEAGEPFAAYVMNLAADGSEYDVFATITPLKNGDYLSVRARPCRDDLFNTARGIYSHVRGHEYELLDDGMNRREAAAAAVEMLAGDLASAGISSYEDFQNIALPAEVAAREAMTDVFPTRWGDTPLHYMLGSVWSEFDTLNAWMGRQDELAEVSHRLAEVARAVREDMAEVGQVAGRFTILGTTHPELSKIMEPLMVWNQMQSIVGNYLSSLVARIRELELNIARTRFRIALSRLHTNTCGFFVAELIDAGFDPHAGATDDAGAASDSGASSSDHLESLEMLSEVLIEDVDTLESFSRQHEKLVADSSVYIDQVLSGVSIPRQLLQLWQTSVTGVEIPAEGQELAGVVSNAIDRAGESLNRLEAFKEELVRAREVREDFAKLKETVAEVQAKVNAMRA</sequence>
<dbReference type="SUPFAM" id="SSF55785">
    <property type="entry name" value="PYP-like sensor domain (PAS domain)"/>
    <property type="match status" value="1"/>
</dbReference>
<comment type="caution">
    <text evidence="1">The sequence shown here is derived from an EMBL/GenBank/DDBJ whole genome shotgun (WGS) entry which is preliminary data.</text>
</comment>
<evidence type="ECO:0000313" key="2">
    <source>
        <dbReference type="Proteomes" id="UP001235966"/>
    </source>
</evidence>